<sequence length="239" mass="26913">MIDPNLLYYAVLERWESAPQEEYGHWWTFSQFLCESDLRDCAQYFTDFTAERPDIHAWPEGVPAEEYRLYVVGHFIEWFTARQTAEYEQYGQYAAYARGGEYAQDPQYANGEYGYAQDGAGGYGEQGQYAQGGEYAQDANGQYTQGEAYAQSDGYDQGDAYAPYAEGAYYPQDLEQPQEQPAAEDEGREPPTDPEEEVRRLLEALAAFTGSVEDGAQLTADHIAVLESYEISLEEVAAS</sequence>
<evidence type="ECO:0000313" key="3">
    <source>
        <dbReference type="Proteomes" id="UP000249616"/>
    </source>
</evidence>
<dbReference type="Proteomes" id="UP000249616">
    <property type="component" value="Plasmid unnamed1"/>
</dbReference>
<gene>
    <name evidence="2" type="ORF">DN051_41205</name>
</gene>
<keyword evidence="3" id="KW-1185">Reference proteome</keyword>
<feature type="region of interest" description="Disordered" evidence="1">
    <location>
        <begin position="176"/>
        <end position="197"/>
    </location>
</feature>
<evidence type="ECO:0000313" key="2">
    <source>
        <dbReference type="EMBL" id="AWW43053.1"/>
    </source>
</evidence>
<geneLocation type="plasmid" evidence="2 3">
    <name>unnamed1</name>
</geneLocation>
<name>A0A2Z4JEU6_9ACTN</name>
<organism evidence="2 3">
    <name type="scientific">Streptomyces cadmiisoli</name>
    <dbReference type="NCBI Taxonomy" id="2184053"/>
    <lineage>
        <taxon>Bacteria</taxon>
        <taxon>Bacillati</taxon>
        <taxon>Actinomycetota</taxon>
        <taxon>Actinomycetes</taxon>
        <taxon>Kitasatosporales</taxon>
        <taxon>Streptomycetaceae</taxon>
        <taxon>Streptomyces</taxon>
        <taxon>Streptomyces aurantiacus group</taxon>
    </lineage>
</organism>
<proteinExistence type="predicted"/>
<evidence type="ECO:0000256" key="1">
    <source>
        <dbReference type="SAM" id="MobiDB-lite"/>
    </source>
</evidence>
<protein>
    <submittedName>
        <fullName evidence="2">Uncharacterized protein</fullName>
    </submittedName>
</protein>
<feature type="compositionally biased region" description="Acidic residues" evidence="1">
    <location>
        <begin position="182"/>
        <end position="196"/>
    </location>
</feature>
<reference evidence="3" key="1">
    <citation type="submission" date="2018-06" db="EMBL/GenBank/DDBJ databases">
        <authorList>
            <person name="Li K."/>
        </authorList>
    </citation>
    <scope>NUCLEOTIDE SEQUENCE [LARGE SCALE GENOMIC DNA]</scope>
    <source>
        <strain evidence="3">ZFG47</strain>
        <plasmid evidence="3">unnamed1</plasmid>
    </source>
</reference>
<dbReference type="RefSeq" id="WP_112442949.1">
    <property type="nucleotide sequence ID" value="NZ_CP030074.1"/>
</dbReference>
<dbReference type="EMBL" id="CP030074">
    <property type="protein sequence ID" value="AWW43053.1"/>
    <property type="molecule type" value="Genomic_DNA"/>
</dbReference>
<dbReference type="AlphaFoldDB" id="A0A2Z4JEU6"/>
<accession>A0A2Z4JEU6</accession>
<dbReference type="KEGG" id="scad:DN051_41205"/>
<keyword evidence="2" id="KW-0614">Plasmid</keyword>